<evidence type="ECO:0000313" key="1">
    <source>
        <dbReference type="EMBL" id="KAG0412051.1"/>
    </source>
</evidence>
<reference evidence="1 2" key="1">
    <citation type="journal article" date="2020" name="Cell">
        <title>Large-Scale Comparative Analyses of Tick Genomes Elucidate Their Genetic Diversity and Vector Capacities.</title>
        <authorList>
            <consortium name="Tick Genome and Microbiome Consortium (TIGMIC)"/>
            <person name="Jia N."/>
            <person name="Wang J."/>
            <person name="Shi W."/>
            <person name="Du L."/>
            <person name="Sun Y."/>
            <person name="Zhan W."/>
            <person name="Jiang J.F."/>
            <person name="Wang Q."/>
            <person name="Zhang B."/>
            <person name="Ji P."/>
            <person name="Bell-Sakyi L."/>
            <person name="Cui X.M."/>
            <person name="Yuan T.T."/>
            <person name="Jiang B.G."/>
            <person name="Yang W.F."/>
            <person name="Lam T.T."/>
            <person name="Chang Q.C."/>
            <person name="Ding S.J."/>
            <person name="Wang X.J."/>
            <person name="Zhu J.G."/>
            <person name="Ruan X.D."/>
            <person name="Zhao L."/>
            <person name="Wei J.T."/>
            <person name="Ye R.Z."/>
            <person name="Que T.C."/>
            <person name="Du C.H."/>
            <person name="Zhou Y.H."/>
            <person name="Cheng J.X."/>
            <person name="Dai P.F."/>
            <person name="Guo W.B."/>
            <person name="Han X.H."/>
            <person name="Huang E.J."/>
            <person name="Li L.F."/>
            <person name="Wei W."/>
            <person name="Gao Y.C."/>
            <person name="Liu J.Z."/>
            <person name="Shao H.Z."/>
            <person name="Wang X."/>
            <person name="Wang C.C."/>
            <person name="Yang T.C."/>
            <person name="Huo Q.B."/>
            <person name="Li W."/>
            <person name="Chen H.Y."/>
            <person name="Chen S.E."/>
            <person name="Zhou L.G."/>
            <person name="Ni X.B."/>
            <person name="Tian J.H."/>
            <person name="Sheng Y."/>
            <person name="Liu T."/>
            <person name="Pan Y.S."/>
            <person name="Xia L.Y."/>
            <person name="Li J."/>
            <person name="Zhao F."/>
            <person name="Cao W.C."/>
        </authorList>
    </citation>
    <scope>NUCLEOTIDE SEQUENCE [LARGE SCALE GENOMIC DNA]</scope>
    <source>
        <strain evidence="1">Iper-2018</strain>
    </source>
</reference>
<accession>A0AC60NY90</accession>
<dbReference type="Proteomes" id="UP000805193">
    <property type="component" value="Unassembled WGS sequence"/>
</dbReference>
<protein>
    <submittedName>
        <fullName evidence="1">Uncharacterized protein</fullName>
    </submittedName>
</protein>
<dbReference type="EMBL" id="JABSTQ010011379">
    <property type="protein sequence ID" value="KAG0412051.1"/>
    <property type="molecule type" value="Genomic_DNA"/>
</dbReference>
<comment type="caution">
    <text evidence="1">The sequence shown here is derived from an EMBL/GenBank/DDBJ whole genome shotgun (WGS) entry which is preliminary data.</text>
</comment>
<organism evidence="1 2">
    <name type="scientific">Ixodes persulcatus</name>
    <name type="common">Taiga tick</name>
    <dbReference type="NCBI Taxonomy" id="34615"/>
    <lineage>
        <taxon>Eukaryota</taxon>
        <taxon>Metazoa</taxon>
        <taxon>Ecdysozoa</taxon>
        <taxon>Arthropoda</taxon>
        <taxon>Chelicerata</taxon>
        <taxon>Arachnida</taxon>
        <taxon>Acari</taxon>
        <taxon>Parasitiformes</taxon>
        <taxon>Ixodida</taxon>
        <taxon>Ixodoidea</taxon>
        <taxon>Ixodidae</taxon>
        <taxon>Ixodinae</taxon>
        <taxon>Ixodes</taxon>
    </lineage>
</organism>
<gene>
    <name evidence="1" type="ORF">HPB47_010819</name>
</gene>
<proteinExistence type="predicted"/>
<sequence>MDGFSRDICTFNRGSLRQVQTRVKTADGRSFVESKDETGTICVEASAPHDRSLGFVPDLTPDLQLGEVLPGLYVGSQDAAADLPLLQSRGVTHVVNAAGASVPEVHGSSLSYLSLPLLDLPECVLSDAVIGAVGDFVEGALSSGGAVLIHCNAGVSRSSALAIAFLMTRRGAGYQEALSRVRAVRDAACPNEGCRRQLRDLELRLRPH</sequence>
<keyword evidence="2" id="KW-1185">Reference proteome</keyword>
<evidence type="ECO:0000313" key="2">
    <source>
        <dbReference type="Proteomes" id="UP000805193"/>
    </source>
</evidence>
<name>A0AC60NY90_IXOPE</name>